<dbReference type="AlphaFoldDB" id="A0AAV4FXI6"/>
<protein>
    <submittedName>
        <fullName evidence="2">ATP-dependent DNA helicase pif1</fullName>
    </submittedName>
</protein>
<dbReference type="GO" id="GO:0004386">
    <property type="term" value="F:helicase activity"/>
    <property type="evidence" value="ECO:0007669"/>
    <property type="project" value="UniProtKB-KW"/>
</dbReference>
<sequence>MSSTRPTLRARSRRRARATGRESFSHDLGRMNVRCEHCGTFRWKAENKALCCANGQVTLPLLPRTPSLLMELLSGTDLKAKRFREKIRAYNNALAFASLGINEEILPPGVYCFKIHGEVHHSIGPLMPDPTVNQRPKFAQIYIYDIDNDIENRTQWNDGLDQEILAYLQRLLHVVNPFVKVYKHASDVIASSGDQAGQVKMILKADSSKDGRRCNLPTASEVAVILPNQPFECSHRDIVLYRHASGDPTHLPLKRISEHIHSMTLFTTYCCSLMVKRGGDLVLTIQVQELGKSPQCIFMPTG</sequence>
<keyword evidence="2" id="KW-0547">Nucleotide-binding</keyword>
<reference evidence="2 3" key="1">
    <citation type="journal article" date="2021" name="Elife">
        <title>Chloroplast acquisition without the gene transfer in kleptoplastic sea slugs, Plakobranchus ocellatus.</title>
        <authorList>
            <person name="Maeda T."/>
            <person name="Takahashi S."/>
            <person name="Yoshida T."/>
            <person name="Shimamura S."/>
            <person name="Takaki Y."/>
            <person name="Nagai Y."/>
            <person name="Toyoda A."/>
            <person name="Suzuki Y."/>
            <person name="Arimoto A."/>
            <person name="Ishii H."/>
            <person name="Satoh N."/>
            <person name="Nishiyama T."/>
            <person name="Hasebe M."/>
            <person name="Maruyama T."/>
            <person name="Minagawa J."/>
            <person name="Obokata J."/>
            <person name="Shigenobu S."/>
        </authorList>
    </citation>
    <scope>NUCLEOTIDE SEQUENCE [LARGE SCALE GENOMIC DNA]</scope>
</reference>
<dbReference type="Proteomes" id="UP000762676">
    <property type="component" value="Unassembled WGS sequence"/>
</dbReference>
<dbReference type="PANTHER" id="PTHR45786">
    <property type="entry name" value="DNA BINDING PROTEIN-LIKE"/>
    <property type="match status" value="1"/>
</dbReference>
<feature type="region of interest" description="Disordered" evidence="1">
    <location>
        <begin position="1"/>
        <end position="23"/>
    </location>
</feature>
<name>A0AAV4FXI6_9GAST</name>
<keyword evidence="2" id="KW-0347">Helicase</keyword>
<comment type="caution">
    <text evidence="2">The sequence shown here is derived from an EMBL/GenBank/DDBJ whole genome shotgun (WGS) entry which is preliminary data.</text>
</comment>
<evidence type="ECO:0000313" key="2">
    <source>
        <dbReference type="EMBL" id="GFR77015.1"/>
    </source>
</evidence>
<organism evidence="2 3">
    <name type="scientific">Elysia marginata</name>
    <dbReference type="NCBI Taxonomy" id="1093978"/>
    <lineage>
        <taxon>Eukaryota</taxon>
        <taxon>Metazoa</taxon>
        <taxon>Spiralia</taxon>
        <taxon>Lophotrochozoa</taxon>
        <taxon>Mollusca</taxon>
        <taxon>Gastropoda</taxon>
        <taxon>Heterobranchia</taxon>
        <taxon>Euthyneura</taxon>
        <taxon>Panpulmonata</taxon>
        <taxon>Sacoglossa</taxon>
        <taxon>Placobranchoidea</taxon>
        <taxon>Plakobranchidae</taxon>
        <taxon>Elysia</taxon>
    </lineage>
</organism>
<feature type="compositionally biased region" description="Basic residues" evidence="1">
    <location>
        <begin position="8"/>
        <end position="18"/>
    </location>
</feature>
<accession>A0AAV4FXI6</accession>
<keyword evidence="2" id="KW-0067">ATP-binding</keyword>
<evidence type="ECO:0000256" key="1">
    <source>
        <dbReference type="SAM" id="MobiDB-lite"/>
    </source>
</evidence>
<gene>
    <name evidence="2" type="ORF">ElyMa_000498000</name>
</gene>
<dbReference type="EMBL" id="BMAT01000951">
    <property type="protein sequence ID" value="GFR77015.1"/>
    <property type="molecule type" value="Genomic_DNA"/>
</dbReference>
<evidence type="ECO:0000313" key="3">
    <source>
        <dbReference type="Proteomes" id="UP000762676"/>
    </source>
</evidence>
<keyword evidence="2" id="KW-0378">Hydrolase</keyword>
<proteinExistence type="predicted"/>
<dbReference type="PANTHER" id="PTHR45786:SF74">
    <property type="entry name" value="ATP-DEPENDENT DNA HELICASE"/>
    <property type="match status" value="1"/>
</dbReference>
<keyword evidence="3" id="KW-1185">Reference proteome</keyword>